<dbReference type="InterPro" id="IPR004447">
    <property type="entry name" value="Peptidase_S41A"/>
</dbReference>
<comment type="similarity">
    <text evidence="1 5">Belongs to the peptidase S41A family.</text>
</comment>
<dbReference type="InterPro" id="IPR036034">
    <property type="entry name" value="PDZ_sf"/>
</dbReference>
<dbReference type="Gene3D" id="3.90.226.10">
    <property type="entry name" value="2-enoyl-CoA Hydratase, Chain A, domain 1"/>
    <property type="match status" value="1"/>
</dbReference>
<dbReference type="Gene3D" id="3.30.750.44">
    <property type="match status" value="1"/>
</dbReference>
<dbReference type="Pfam" id="PF22694">
    <property type="entry name" value="CtpB_N-like"/>
    <property type="match status" value="1"/>
</dbReference>
<dbReference type="SUPFAM" id="SSF50156">
    <property type="entry name" value="PDZ domain-like"/>
    <property type="match status" value="1"/>
</dbReference>
<accession>A0A1D2QP40</accession>
<evidence type="ECO:0000256" key="2">
    <source>
        <dbReference type="ARBA" id="ARBA00022670"/>
    </source>
</evidence>
<organism evidence="8 9">
    <name type="scientific">Candidatus Endobugula sertula</name>
    <name type="common">Bugula neritina bacterial symbiont</name>
    <dbReference type="NCBI Taxonomy" id="62101"/>
    <lineage>
        <taxon>Bacteria</taxon>
        <taxon>Pseudomonadati</taxon>
        <taxon>Pseudomonadota</taxon>
        <taxon>Gammaproteobacteria</taxon>
        <taxon>Cellvibrionales</taxon>
        <taxon>Cellvibrionaceae</taxon>
        <taxon>Candidatus Endobugula</taxon>
    </lineage>
</organism>
<evidence type="ECO:0000256" key="3">
    <source>
        <dbReference type="ARBA" id="ARBA00022801"/>
    </source>
</evidence>
<feature type="domain" description="PDZ" evidence="7">
    <location>
        <begin position="96"/>
        <end position="164"/>
    </location>
</feature>
<dbReference type="Pfam" id="PF03572">
    <property type="entry name" value="Peptidase_S41"/>
    <property type="match status" value="1"/>
</dbReference>
<dbReference type="CDD" id="cd06782">
    <property type="entry name" value="cpPDZ_CPP-like"/>
    <property type="match status" value="1"/>
</dbReference>
<dbReference type="SMART" id="SM00245">
    <property type="entry name" value="TSPc"/>
    <property type="match status" value="1"/>
</dbReference>
<dbReference type="FunFam" id="3.90.226.10:FF:000029">
    <property type="entry name" value="Peptidase, S41 family"/>
    <property type="match status" value="1"/>
</dbReference>
<keyword evidence="3 5" id="KW-0378">Hydrolase</keyword>
<proteinExistence type="inferred from homology"/>
<evidence type="ECO:0000259" key="7">
    <source>
        <dbReference type="PROSITE" id="PS50106"/>
    </source>
</evidence>
<dbReference type="GO" id="GO:0004175">
    <property type="term" value="F:endopeptidase activity"/>
    <property type="evidence" value="ECO:0007669"/>
    <property type="project" value="TreeGrafter"/>
</dbReference>
<dbReference type="InterPro" id="IPR005151">
    <property type="entry name" value="Tail-specific_protease"/>
</dbReference>
<dbReference type="EMBL" id="MDLC01000031">
    <property type="protein sequence ID" value="ODS23357.1"/>
    <property type="molecule type" value="Genomic_DNA"/>
</dbReference>
<dbReference type="InterPro" id="IPR041489">
    <property type="entry name" value="PDZ_6"/>
</dbReference>
<comment type="caution">
    <text evidence="8">The sequence shown here is derived from an EMBL/GenBank/DDBJ whole genome shotgun (WGS) entry which is preliminary data.</text>
</comment>
<dbReference type="STRING" id="62101.AB835_09385"/>
<dbReference type="InterPro" id="IPR029045">
    <property type="entry name" value="ClpP/crotonase-like_dom_sf"/>
</dbReference>
<feature type="chain" id="PRO_5008906543" evidence="6">
    <location>
        <begin position="25"/>
        <end position="444"/>
    </location>
</feature>
<evidence type="ECO:0000256" key="6">
    <source>
        <dbReference type="SAM" id="SignalP"/>
    </source>
</evidence>
<gene>
    <name evidence="8" type="ORF">AB835_09385</name>
</gene>
<evidence type="ECO:0000256" key="5">
    <source>
        <dbReference type="RuleBase" id="RU004404"/>
    </source>
</evidence>
<evidence type="ECO:0000256" key="1">
    <source>
        <dbReference type="ARBA" id="ARBA00009179"/>
    </source>
</evidence>
<evidence type="ECO:0000256" key="4">
    <source>
        <dbReference type="ARBA" id="ARBA00022825"/>
    </source>
</evidence>
<dbReference type="GO" id="GO:0030288">
    <property type="term" value="C:outer membrane-bounded periplasmic space"/>
    <property type="evidence" value="ECO:0007669"/>
    <property type="project" value="TreeGrafter"/>
</dbReference>
<dbReference type="Proteomes" id="UP000242502">
    <property type="component" value="Unassembled WGS sequence"/>
</dbReference>
<dbReference type="FunFam" id="2.30.42.10:FF:000063">
    <property type="entry name" value="Peptidase, S41 family"/>
    <property type="match status" value="1"/>
</dbReference>
<evidence type="ECO:0000313" key="8">
    <source>
        <dbReference type="EMBL" id="ODS23357.1"/>
    </source>
</evidence>
<feature type="signal peptide" evidence="6">
    <location>
        <begin position="1"/>
        <end position="24"/>
    </location>
</feature>
<reference evidence="8 9" key="1">
    <citation type="journal article" date="2016" name="Appl. Environ. Microbiol.">
        <title>Lack of Overt Genome Reduction in the Bryostatin-Producing Bryozoan Symbiont "Candidatus Endobugula sertula".</title>
        <authorList>
            <person name="Miller I.J."/>
            <person name="Vanee N."/>
            <person name="Fong S.S."/>
            <person name="Lim-Fong G.E."/>
            <person name="Kwan J.C."/>
        </authorList>
    </citation>
    <scope>NUCLEOTIDE SEQUENCE [LARGE SCALE GENOMIC DNA]</scope>
    <source>
        <strain evidence="8">AB1-4</strain>
    </source>
</reference>
<dbReference type="AlphaFoldDB" id="A0A1D2QP40"/>
<dbReference type="GO" id="GO:0008236">
    <property type="term" value="F:serine-type peptidase activity"/>
    <property type="evidence" value="ECO:0007669"/>
    <property type="project" value="UniProtKB-KW"/>
</dbReference>
<evidence type="ECO:0000313" key="9">
    <source>
        <dbReference type="Proteomes" id="UP000242502"/>
    </source>
</evidence>
<dbReference type="CDD" id="cd07560">
    <property type="entry name" value="Peptidase_S41_CPP"/>
    <property type="match status" value="1"/>
</dbReference>
<dbReference type="SMART" id="SM00228">
    <property type="entry name" value="PDZ"/>
    <property type="match status" value="1"/>
</dbReference>
<protein>
    <submittedName>
        <fullName evidence="8">Peptidase S41</fullName>
    </submittedName>
</protein>
<dbReference type="GO" id="GO:0007165">
    <property type="term" value="P:signal transduction"/>
    <property type="evidence" value="ECO:0007669"/>
    <property type="project" value="TreeGrafter"/>
</dbReference>
<keyword evidence="4 5" id="KW-0720">Serine protease</keyword>
<dbReference type="Pfam" id="PF17820">
    <property type="entry name" value="PDZ_6"/>
    <property type="match status" value="1"/>
</dbReference>
<dbReference type="NCBIfam" id="TIGR00225">
    <property type="entry name" value="prc"/>
    <property type="match status" value="1"/>
</dbReference>
<dbReference type="SUPFAM" id="SSF52096">
    <property type="entry name" value="ClpP/crotonase"/>
    <property type="match status" value="1"/>
</dbReference>
<dbReference type="InterPro" id="IPR001478">
    <property type="entry name" value="PDZ"/>
</dbReference>
<dbReference type="PANTHER" id="PTHR32060">
    <property type="entry name" value="TAIL-SPECIFIC PROTEASE"/>
    <property type="match status" value="1"/>
</dbReference>
<dbReference type="InterPro" id="IPR055210">
    <property type="entry name" value="CtpA/B_N"/>
</dbReference>
<sequence length="444" mass="48594">MQNHLHLILLFVIATLLHITVAIAQTSPKSSTDTQQNNTTKEGLPLKELRLFTSVFDHIRRAYVDPISDQQLLENAIKGMLQEIDPHSAYLNADSFQQLQSNTHGNFSGVGIEIGKEGEFIKIIAPIDGTPAQKAGLQAGDLIIKLNQKSTQGKSLDEASKLIRGPIGSSIVFTIMRKGVDKPFDITVIRDTIHSLSVRQKVIDDTIGYIRISQFQVTTGKDFVAAIQQLRTSHPTLNGLIIDLRNNPGGLLQASVQVVDSLINKGTIVYTEGRLDTSNTHFKATEGDDSEGLPIVVLINGGSASASEIVAGALQDQKRALIMGTRTFGKGSVQTILPIDGDKGIKLTTARYFTPNGRSIQAQGIEPDIIVKPATITEIKAQERIRETDLNKHLKNTDDRKKQAKMPDKEKAINHHTEDNQLFEAINLLKGLAILNQNKESTAQ</sequence>
<name>A0A1D2QP40_9GAMM</name>
<keyword evidence="2 5" id="KW-0645">Protease</keyword>
<dbReference type="PANTHER" id="PTHR32060:SF30">
    <property type="entry name" value="CARBOXY-TERMINAL PROCESSING PROTEASE CTPA"/>
    <property type="match status" value="1"/>
</dbReference>
<keyword evidence="6" id="KW-0732">Signal</keyword>
<dbReference type="Gene3D" id="2.30.42.10">
    <property type="match status" value="1"/>
</dbReference>
<dbReference type="PROSITE" id="PS50106">
    <property type="entry name" value="PDZ"/>
    <property type="match status" value="1"/>
</dbReference>
<dbReference type="GO" id="GO:0006508">
    <property type="term" value="P:proteolysis"/>
    <property type="evidence" value="ECO:0007669"/>
    <property type="project" value="UniProtKB-KW"/>
</dbReference>